<evidence type="ECO:0000256" key="4">
    <source>
        <dbReference type="ARBA" id="ARBA00022679"/>
    </source>
</evidence>
<dbReference type="InterPro" id="IPR015793">
    <property type="entry name" value="Pyrv_Knase_brl"/>
</dbReference>
<evidence type="ECO:0000256" key="7">
    <source>
        <dbReference type="ARBA" id="ARBA00022777"/>
    </source>
</evidence>
<keyword evidence="7" id="KW-0418">Kinase</keyword>
<organism evidence="13 14">
    <name type="scientific">Gramella jeungdoensis</name>
    <dbReference type="NCBI Taxonomy" id="708091"/>
    <lineage>
        <taxon>Bacteria</taxon>
        <taxon>Pseudomonadati</taxon>
        <taxon>Bacteroidota</taxon>
        <taxon>Flavobacteriia</taxon>
        <taxon>Flavobacteriales</taxon>
        <taxon>Flavobacteriaceae</taxon>
        <taxon>Christiangramia</taxon>
    </lineage>
</organism>
<evidence type="ECO:0000256" key="5">
    <source>
        <dbReference type="ARBA" id="ARBA00022723"/>
    </source>
</evidence>
<evidence type="ECO:0000313" key="14">
    <source>
        <dbReference type="Proteomes" id="UP000298517"/>
    </source>
</evidence>
<dbReference type="EMBL" id="SNQI01000005">
    <property type="protein sequence ID" value="TEW72462.1"/>
    <property type="molecule type" value="Genomic_DNA"/>
</dbReference>
<evidence type="ECO:0000256" key="3">
    <source>
        <dbReference type="ARBA" id="ARBA00012142"/>
    </source>
</evidence>
<dbReference type="Pfam" id="PF00224">
    <property type="entry name" value="PK"/>
    <property type="match status" value="1"/>
</dbReference>
<keyword evidence="4" id="KW-0808">Transferase</keyword>
<evidence type="ECO:0000256" key="1">
    <source>
        <dbReference type="ARBA" id="ARBA00004997"/>
    </source>
</evidence>
<keyword evidence="10" id="KW-0324">Glycolysis</keyword>
<keyword evidence="14" id="KW-1185">Reference proteome</keyword>
<dbReference type="InterPro" id="IPR015813">
    <property type="entry name" value="Pyrv/PenolPyrv_kinase-like_dom"/>
</dbReference>
<dbReference type="GO" id="GO:0030955">
    <property type="term" value="F:potassium ion binding"/>
    <property type="evidence" value="ECO:0007669"/>
    <property type="project" value="InterPro"/>
</dbReference>
<dbReference type="OrthoDB" id="9812123at2"/>
<comment type="similarity">
    <text evidence="2">Belongs to the pyruvate kinase family.</text>
</comment>
<keyword evidence="9" id="KW-0460">Magnesium</keyword>
<dbReference type="GO" id="GO:0016301">
    <property type="term" value="F:kinase activity"/>
    <property type="evidence" value="ECO:0007669"/>
    <property type="project" value="UniProtKB-KW"/>
</dbReference>
<dbReference type="GO" id="GO:0005524">
    <property type="term" value="F:ATP binding"/>
    <property type="evidence" value="ECO:0007669"/>
    <property type="project" value="UniProtKB-KW"/>
</dbReference>
<dbReference type="GO" id="GO:0004743">
    <property type="term" value="F:pyruvate kinase activity"/>
    <property type="evidence" value="ECO:0007669"/>
    <property type="project" value="UniProtKB-EC"/>
</dbReference>
<dbReference type="SUPFAM" id="SSF51621">
    <property type="entry name" value="Phosphoenolpyruvate/pyruvate domain"/>
    <property type="match status" value="1"/>
</dbReference>
<evidence type="ECO:0000256" key="8">
    <source>
        <dbReference type="ARBA" id="ARBA00022840"/>
    </source>
</evidence>
<proteinExistence type="inferred from homology"/>
<name>A0A4Y8AP87_9FLAO</name>
<dbReference type="InterPro" id="IPR011037">
    <property type="entry name" value="Pyrv_Knase-like_insert_dom_sf"/>
</dbReference>
<dbReference type="Gene3D" id="2.40.33.10">
    <property type="entry name" value="PK beta-barrel domain-like"/>
    <property type="match status" value="1"/>
</dbReference>
<keyword evidence="6" id="KW-0547">Nucleotide-binding</keyword>
<keyword evidence="5" id="KW-0479">Metal-binding</keyword>
<dbReference type="NCBIfam" id="NF011314">
    <property type="entry name" value="PRK14725.1"/>
    <property type="match status" value="1"/>
</dbReference>
<comment type="caution">
    <text evidence="13">The sequence shown here is derived from an EMBL/GenBank/DDBJ whole genome shotgun (WGS) entry which is preliminary data.</text>
</comment>
<comment type="pathway">
    <text evidence="1">Carbohydrate degradation; glycolysis; pyruvate from D-glyceraldehyde 3-phosphate: step 5/5.</text>
</comment>
<dbReference type="AlphaFoldDB" id="A0A4Y8AP87"/>
<dbReference type="SUPFAM" id="SSF50800">
    <property type="entry name" value="PK beta-barrel domain-like"/>
    <property type="match status" value="1"/>
</dbReference>
<protein>
    <recommendedName>
        <fullName evidence="3">pyruvate kinase</fullName>
        <ecNumber evidence="3">2.7.1.40</ecNumber>
    </recommendedName>
</protein>
<dbReference type="InterPro" id="IPR001697">
    <property type="entry name" value="Pyr_Knase"/>
</dbReference>
<evidence type="ECO:0000256" key="2">
    <source>
        <dbReference type="ARBA" id="ARBA00008663"/>
    </source>
</evidence>
<evidence type="ECO:0000256" key="10">
    <source>
        <dbReference type="ARBA" id="ARBA00023152"/>
    </source>
</evidence>
<dbReference type="PANTHER" id="PTHR11817">
    <property type="entry name" value="PYRUVATE KINASE"/>
    <property type="match status" value="1"/>
</dbReference>
<accession>A0A4Y8AP87</accession>
<dbReference type="Gene3D" id="3.20.20.60">
    <property type="entry name" value="Phosphoenolpyruvate-binding domains"/>
    <property type="match status" value="2"/>
</dbReference>
<evidence type="ECO:0000256" key="9">
    <source>
        <dbReference type="ARBA" id="ARBA00022842"/>
    </source>
</evidence>
<gene>
    <name evidence="13" type="ORF">E2488_13485</name>
</gene>
<evidence type="ECO:0000256" key="11">
    <source>
        <dbReference type="ARBA" id="ARBA00023317"/>
    </source>
</evidence>
<keyword evidence="8" id="KW-0067">ATP-binding</keyword>
<feature type="domain" description="Pyruvate kinase barrel" evidence="12">
    <location>
        <begin position="356"/>
        <end position="571"/>
    </location>
</feature>
<sequence>MLFETEKLEEIRIQIDLILEKILEYENRYNSQILSVHPNYTESAKNLIHYLALRSFDNAVFQDKLNKIGLPNTSSSESSVLNNLLIYRKIINSLLNNNEIEDIPNHLTKSESKHLLKKHTNALFGEIDRNRRTRVLVTQPTVAAEDKEFAKNLTNLGMDAARINCAHDTEVVWNKIITNTKKANPNCKILMDLGGPKLRTGKMKPGHKVIHIKPKRNTLGQVTVPAKVWLAPFGMLPPENAEVDAIIPVNKKWLQKTRKGSYITFIDSRNKKCKITIESKEGYARWGSCSDSAFVTTGMQLTVFLEKKSTSEIHTVHEMLPLEEVIFLFEGDTLKLNKVPILGEPTKYNEAGESIEIAHISCTLPQLFSKVKKGELIYFDDGKIEGIITEVAIDFLLVEITNAKKNGSKLKADKGINLPNSDLGIHGLTEKDKEDLKYIAKNADAVNFSFVNSKKDVDDLLNEFKKLEANLSIIIKVETKRAFNNLPGILLKAMENYPIGVMIARGDLAIETGWKNFAVIQEEILRICEAAHLPDIWATQVLENLAKKGIPTRAEVTDAAMSQRVECVMLNKGPYIEKAVKMLDKILCKMQSIQKKKMAVLPKLEFSKEL</sequence>
<dbReference type="EC" id="2.7.1.40" evidence="3"/>
<dbReference type="UniPathway" id="UPA00109">
    <property type="reaction ID" value="UER00188"/>
</dbReference>
<evidence type="ECO:0000256" key="6">
    <source>
        <dbReference type="ARBA" id="ARBA00022741"/>
    </source>
</evidence>
<dbReference type="RefSeq" id="WP_134248906.1">
    <property type="nucleotide sequence ID" value="NZ_SNQI01000005.1"/>
</dbReference>
<evidence type="ECO:0000259" key="12">
    <source>
        <dbReference type="Pfam" id="PF00224"/>
    </source>
</evidence>
<keyword evidence="11" id="KW-0670">Pyruvate</keyword>
<dbReference type="InterPro" id="IPR040442">
    <property type="entry name" value="Pyrv_kinase-like_dom_sf"/>
</dbReference>
<evidence type="ECO:0000313" key="13">
    <source>
        <dbReference type="EMBL" id="TEW72462.1"/>
    </source>
</evidence>
<dbReference type="GO" id="GO:0000287">
    <property type="term" value="F:magnesium ion binding"/>
    <property type="evidence" value="ECO:0007669"/>
    <property type="project" value="InterPro"/>
</dbReference>
<dbReference type="InterPro" id="IPR015806">
    <property type="entry name" value="Pyrv_Knase_insert_dom_sf"/>
</dbReference>
<dbReference type="Proteomes" id="UP000298517">
    <property type="component" value="Unassembled WGS sequence"/>
</dbReference>
<reference evidence="13 14" key="1">
    <citation type="journal article" date="2011" name="J. Microbiol.">
        <title>Gramella jeungdoensis sp. nov., isolated from a solar saltern in Korea.</title>
        <authorList>
            <person name="Joung Y."/>
            <person name="Kim H."/>
            <person name="Jang T."/>
            <person name="Ahn T.S."/>
            <person name="Joh K."/>
        </authorList>
    </citation>
    <scope>NUCLEOTIDE SEQUENCE [LARGE SCALE GENOMIC DNA]</scope>
    <source>
        <strain evidence="13 14">KCTC 23123</strain>
    </source>
</reference>